<feature type="domain" description="FATC" evidence="25">
    <location>
        <begin position="2865"/>
        <end position="2897"/>
    </location>
</feature>
<dbReference type="SUPFAM" id="SSF56112">
    <property type="entry name" value="Protein kinase-like (PK-like)"/>
    <property type="match status" value="1"/>
</dbReference>
<evidence type="ECO:0000256" key="17">
    <source>
        <dbReference type="ARBA" id="ARBA00025079"/>
    </source>
</evidence>
<comment type="caution">
    <text evidence="26">The sequence shown here is derived from an EMBL/GenBank/DDBJ whole genome shotgun (WGS) entry which is preliminary data.</text>
</comment>
<keyword evidence="10 20" id="KW-0547">Nucleotide-binding</keyword>
<dbReference type="PROSITE" id="PS51189">
    <property type="entry name" value="FAT"/>
    <property type="match status" value="1"/>
</dbReference>
<evidence type="ECO:0000256" key="14">
    <source>
        <dbReference type="ARBA" id="ARBA00022853"/>
    </source>
</evidence>
<evidence type="ECO:0000256" key="3">
    <source>
        <dbReference type="ARBA" id="ARBA00010769"/>
    </source>
</evidence>
<evidence type="ECO:0000259" key="25">
    <source>
        <dbReference type="PROSITE" id="PS51190"/>
    </source>
</evidence>
<dbReference type="PROSITE" id="PS00915">
    <property type="entry name" value="PI3_4_KINASE_1"/>
    <property type="match status" value="1"/>
</dbReference>
<dbReference type="Gene3D" id="1.10.1070.11">
    <property type="entry name" value="Phosphatidylinositol 3-/4-kinase, catalytic domain"/>
    <property type="match status" value="1"/>
</dbReference>
<dbReference type="SUPFAM" id="SSF48371">
    <property type="entry name" value="ARM repeat"/>
    <property type="match status" value="2"/>
</dbReference>
<dbReference type="Gene3D" id="3.30.1010.10">
    <property type="entry name" value="Phosphatidylinositol 3-kinase Catalytic Subunit, Chain A, domain 4"/>
    <property type="match status" value="1"/>
</dbReference>
<feature type="coiled-coil region" evidence="21">
    <location>
        <begin position="2278"/>
        <end position="2305"/>
    </location>
</feature>
<evidence type="ECO:0000256" key="7">
    <source>
        <dbReference type="ARBA" id="ARBA00022454"/>
    </source>
</evidence>
<keyword evidence="7 20" id="KW-0158">Chromosome</keyword>
<evidence type="ECO:0000256" key="22">
    <source>
        <dbReference type="SAM" id="MobiDB-lite"/>
    </source>
</evidence>
<gene>
    <name evidence="26" type="ORF">PHISCL_02957</name>
</gene>
<dbReference type="Proteomes" id="UP000266188">
    <property type="component" value="Unassembled WGS sequence"/>
</dbReference>
<comment type="subunit">
    <text evidence="4">Associates with DNA double-strand breaks.</text>
</comment>
<evidence type="ECO:0000256" key="1">
    <source>
        <dbReference type="ARBA" id="ARBA00004123"/>
    </source>
</evidence>
<dbReference type="InterPro" id="IPR021668">
    <property type="entry name" value="TAN"/>
</dbReference>
<evidence type="ECO:0000259" key="24">
    <source>
        <dbReference type="PROSITE" id="PS51189"/>
    </source>
</evidence>
<organism evidence="26 27">
    <name type="scientific">Aspergillus sclerotialis</name>
    <dbReference type="NCBI Taxonomy" id="2070753"/>
    <lineage>
        <taxon>Eukaryota</taxon>
        <taxon>Fungi</taxon>
        <taxon>Dikarya</taxon>
        <taxon>Ascomycota</taxon>
        <taxon>Pezizomycotina</taxon>
        <taxon>Eurotiomycetes</taxon>
        <taxon>Eurotiomycetidae</taxon>
        <taxon>Eurotiales</taxon>
        <taxon>Aspergillaceae</taxon>
        <taxon>Aspergillus</taxon>
        <taxon>Aspergillus subgen. Polypaecilum</taxon>
    </lineage>
</organism>
<dbReference type="Pfam" id="PF02260">
    <property type="entry name" value="FATC"/>
    <property type="match status" value="1"/>
</dbReference>
<keyword evidence="14 20" id="KW-0156">Chromatin regulator</keyword>
<evidence type="ECO:0000256" key="19">
    <source>
        <dbReference type="ARBA" id="ARBA00048679"/>
    </source>
</evidence>
<dbReference type="GO" id="GO:0004674">
    <property type="term" value="F:protein serine/threonine kinase activity"/>
    <property type="evidence" value="ECO:0007669"/>
    <property type="project" value="UniProtKB-KW"/>
</dbReference>
<dbReference type="CDD" id="cd05171">
    <property type="entry name" value="PIKKc_ATM"/>
    <property type="match status" value="1"/>
</dbReference>
<dbReference type="InterPro" id="IPR011009">
    <property type="entry name" value="Kinase-like_dom_sf"/>
</dbReference>
<comment type="catalytic activity">
    <reaction evidence="18 20">
        <text>L-threonyl-[protein] + ATP = O-phospho-L-threonyl-[protein] + ADP + H(+)</text>
        <dbReference type="Rhea" id="RHEA:46608"/>
        <dbReference type="Rhea" id="RHEA-COMP:11060"/>
        <dbReference type="Rhea" id="RHEA-COMP:11605"/>
        <dbReference type="ChEBI" id="CHEBI:15378"/>
        <dbReference type="ChEBI" id="CHEBI:30013"/>
        <dbReference type="ChEBI" id="CHEBI:30616"/>
        <dbReference type="ChEBI" id="CHEBI:61977"/>
        <dbReference type="ChEBI" id="CHEBI:456216"/>
        <dbReference type="EC" id="2.7.11.1"/>
    </reaction>
</comment>
<evidence type="ECO:0000256" key="15">
    <source>
        <dbReference type="ARBA" id="ARBA00022895"/>
    </source>
</evidence>
<dbReference type="SMART" id="SM01342">
    <property type="entry name" value="TAN"/>
    <property type="match status" value="1"/>
</dbReference>
<dbReference type="EMBL" id="MVGC01000071">
    <property type="protein sequence ID" value="RJE24692.1"/>
    <property type="molecule type" value="Genomic_DNA"/>
</dbReference>
<dbReference type="InterPro" id="IPR016024">
    <property type="entry name" value="ARM-type_fold"/>
</dbReference>
<evidence type="ECO:0000256" key="11">
    <source>
        <dbReference type="ARBA" id="ARBA00022763"/>
    </source>
</evidence>
<evidence type="ECO:0000256" key="8">
    <source>
        <dbReference type="ARBA" id="ARBA00022527"/>
    </source>
</evidence>
<dbReference type="PROSITE" id="PS00916">
    <property type="entry name" value="PI3_4_KINASE_2"/>
    <property type="match status" value="1"/>
</dbReference>
<evidence type="ECO:0000256" key="18">
    <source>
        <dbReference type="ARBA" id="ARBA00047899"/>
    </source>
</evidence>
<comment type="subcellular location">
    <subcellularLocation>
        <location evidence="2 20">Chromosome</location>
        <location evidence="2 20">Telomere</location>
    </subcellularLocation>
    <subcellularLocation>
        <location evidence="1 20">Nucleus</location>
    </subcellularLocation>
</comment>
<dbReference type="GO" id="GO:0035556">
    <property type="term" value="P:intracellular signal transduction"/>
    <property type="evidence" value="ECO:0007669"/>
    <property type="project" value="UniProtKB-ARBA"/>
</dbReference>
<evidence type="ECO:0000256" key="9">
    <source>
        <dbReference type="ARBA" id="ARBA00022679"/>
    </source>
</evidence>
<dbReference type="Pfam" id="PF00454">
    <property type="entry name" value="PI3_PI4_kinase"/>
    <property type="match status" value="1"/>
</dbReference>
<evidence type="ECO:0000256" key="16">
    <source>
        <dbReference type="ARBA" id="ARBA00023242"/>
    </source>
</evidence>
<feature type="region of interest" description="Disordered" evidence="22">
    <location>
        <begin position="2825"/>
        <end position="2851"/>
    </location>
</feature>
<dbReference type="InterPro" id="IPR044107">
    <property type="entry name" value="PIKKc_ATM"/>
</dbReference>
<evidence type="ECO:0000256" key="12">
    <source>
        <dbReference type="ARBA" id="ARBA00022777"/>
    </source>
</evidence>
<accession>A0A3A2ZND5</accession>
<keyword evidence="15 20" id="KW-0779">Telomere</keyword>
<evidence type="ECO:0000313" key="27">
    <source>
        <dbReference type="Proteomes" id="UP000266188"/>
    </source>
</evidence>
<dbReference type="InterPro" id="IPR003152">
    <property type="entry name" value="FATC_dom"/>
</dbReference>
<keyword evidence="12 20" id="KW-0418">Kinase</keyword>
<dbReference type="PROSITE" id="PS51190">
    <property type="entry name" value="FATC"/>
    <property type="match status" value="1"/>
</dbReference>
<dbReference type="GO" id="GO:0106310">
    <property type="term" value="F:protein serine kinase activity"/>
    <property type="evidence" value="ECO:0007669"/>
    <property type="project" value="RHEA"/>
</dbReference>
<evidence type="ECO:0000256" key="4">
    <source>
        <dbReference type="ARBA" id="ARBA00011370"/>
    </source>
</evidence>
<sequence>MAEITLDSAVAFLTSDKQRDRSDGLADLKRILQQNKQSPKLTSLSDKACYKIFESLFRFIAVEKPAYIRALKSSRGPTGSRLSACASVIRTAVDVFVRNLRTKSVRAIIDHITDVLPVPGEGLWEPLSVDYTKSLTALLRYPPHIEHLGDDDWEQLISFCLRSIGLQDDESSQQNRRNGRRSTLDGYLDVGGSRFTSSRITPTLPTREKQAGDKSVIEEVLVCIQLLTSSANAPVQAAAEEILRGLAEFVKSAPSASSTLQPAFNSINTVVTKILFDQSALVRVFLLDLIPVIRRFWATKHYGLKDELLVTVMLCMVVLGDSARREPSESLADLIEGLMDTLHSEYIKRPEKDMLQLDELTFSHGDLARLEKPITRPRLGNLRSEHNWTVVWAIASLLQLTQEITSRLFIPQTSGEERQKRQRFTSAMDDVLRDSFASSGAKRICALQLIPFVIRGHMDFDLKTSLLQRLIPNINDDNASVGSWTMVAIASLAGSSDAKSPSMQTCWQRAWDVTSRASTSHLTSRAACVLMSTILHFDLLTYSTFAETTRSMLSSVNLNGPSAMSDSSLGFWSTLARMSAQMSPGSVMNASKQICGWLREAWTIGTVTDRIQTAQVASFARPLDLLNLLLACTNRPFLFPNLQFSGVTGVIANNWHFCHRNRQLLTYLFQVEQIFESVNPWDAEETFTIEHSTRSDPNDGIVLDLLREKSEIFLQAWRTLTEDKSHHVTVDIVQILCSFCLVVALYAECLPKHHARRLLELQQNNEQLWQNICSFLGDNEIDFSQILEVISSILMSTPCFFDSNSVTSKCLGRLVAPLADVLENYHRRQSDSYSRDVEGHMDLDDPLAMHNDRLDLNESIINLNREALPLFHDSATFQRCLTIQLSVFRKTIAGNDPSQSSDGTLIEYLNGLDELDILSAQSFLPQVYRACSHLKRESLLAILEDLGEKCLQSYGMERCESSHCLSIRMMGSFVASWTSDERDHLGDSAADIYAWLTDVLLANQMASSRVYISLAELLDQVLRYNANYPGDQSSPSPRTCLFTILQQGDLLVKFSAANLISRLFGRFLLKHHDAIFNDVLESLPRDPDWIDGIALRLFVLAQLASEWHTLLRKSIYHMFETPAQVPQSLWYAEKCLQSVAMTLGLEDPKELFRLFSSQILYTWTETQSVKSIPFRIFGYVSLSDLLNDVQDEIVGQIVMRGQEHETVELSKCLDTAFVDLLAASFYTAEAYSIARDISTPPTQGSQPKGAENRLKKMLGTENFVALVERQFPQVIATLFRSLDQYDQIERAFAKRANFQGSLTVLKNITGKSASTMTLPANQQPSFRARYLLDELEFLCKRTGYELGTIWTPTLASFICRSLLESIHPALGSLHACSVIRKIRVLVCVAGGVMMRDYPFEMVLHALRPFLTDVYCSEDALGIFWYLLDAGKPYLTENPAFMAGIAVSTFVSLKDFLVISPEYTAQENQLRTVVPNIKGFLHWFDELLDKYTSPVLSPEAEVFFRCLIKSGQRILSAENSSKEETERDLLIEVLRDRTSAQGLLSRPISDHVVSLLCSSFKKPLDTSGSISEHDSDISQTVAIFQTLGNFNTGTDYRLWAAKILGRAFASTGNISDILLREQDPSLFDSPSANSSNAILCHSKVNILQALCSMLQSDNHLEVGLIERTLQLIVSKLINSPDFEYCEDAIPPSLMSALIWNPYQCPAIGTSTSDTKRYVEAIRWDPSVCSADWARSIALFLSAAASEDPVVGTLSKVLCEIPLLAERLLPYILHDVLLWETRGGNTRQSISDIFKQALQSVDESTIPHTRLVINCILYLRNQPRPEESTIMERDEWLDIHYGEASSAANRCRLPKTSLLFLEIHACRVTIGSRRSSATKYGPPSDMLHEIFKSIDDPDLFYGVQRDSSLDSVMGRLEYESSGLKNLLFQSAQYDSEIQMSREANIYGVVKALNSTNLQGIANSMFSAPGDSKDTPGAFDSILQAATSLRQWDIPVSPLNHSPSATVFKAFQALNTSGSLSETSSSINECLLTTLNSLTSTSRSATFLRTLMKVLGIMTEINDVLCAASLEDIEHEWQKVKSRNFWLKTASVSEVGEIINWQEALFSSIKQKEYLKSAIGLSDSDAQLLEVKVIRQSLNITRSHEIPQASLKSAICLSKLADACSLLGTNVEGAATFDLANVLWDQGEMTTSIGMLQQLNEQDNLHQQAIPISRAELLVTLGHHVAEARLEKPEAIIQEYLSPAVKELKGKSEGDESGRVYHGFAMFCDQQLQNADGLEDFKRAEQLRDRKENEVRGLEEMMQNAQGKEKDALKLHRSKAKQWFDLDDREYQRLRRSREAFLQQCLENYLLCLKESDTYNTDALRFCAIWLDKSDSDIANTAVSKYLSDVPSRKFAPLMNQLSSRLLDVSDNFQSLLFALIFRICAEHPFHGMYQIFASSKSKGGKDQSSLARHRAAGKLGERLKNDKRIGPTWVAVHNTNISYVRFAVDRPDDKLRSGSKVPLRKLPTGQRLEHDAATQKLPPPTMKIELRVDCNYDDVPKLVRFHTEFTIASGVSAPKIVTAVASNGHHYKQLFKGGNDDLRQDAIMEQVFEQVSSLLKDHQATRQRNLGIRTYKVLPLTSNAGIIEFVPNTIPLHDYLMPAHQKYFPKDMKPNVCRKHISDVQTRSFEQRVRTYRQVTEHFRPVMRYFFMEKYNNPDDWFSKRLSYTRSTAAISILGHVLGLGDRHGHNILLDEKTGEVVHIDLGVAFEQGRVLPVPEVVPFRLTRDLVDGMGITKTEGVFRRCCEFTLEALRQESYSIMTILDVLRYDPLYSWTVSPLRMKKMQDPQVAGDGPPVLPGGADKNAVNEPSEADRALTVVTKKLSKTLSVTATVNELIQQATDEKNLAVLYCGWAAYA</sequence>
<dbReference type="OrthoDB" id="381190at2759"/>
<evidence type="ECO:0000259" key="23">
    <source>
        <dbReference type="PROSITE" id="PS50290"/>
    </source>
</evidence>
<dbReference type="InterPro" id="IPR000403">
    <property type="entry name" value="PI3/4_kinase_cat_dom"/>
</dbReference>
<evidence type="ECO:0000256" key="5">
    <source>
        <dbReference type="ARBA" id="ARBA00012513"/>
    </source>
</evidence>
<dbReference type="InterPro" id="IPR014009">
    <property type="entry name" value="PIK_FAT"/>
</dbReference>
<dbReference type="GO" id="GO:0005524">
    <property type="term" value="F:ATP binding"/>
    <property type="evidence" value="ECO:0007669"/>
    <property type="project" value="UniProtKB-KW"/>
</dbReference>
<reference evidence="27" key="1">
    <citation type="submission" date="2017-02" db="EMBL/GenBank/DDBJ databases">
        <authorList>
            <person name="Tafer H."/>
            <person name="Lopandic K."/>
        </authorList>
    </citation>
    <scope>NUCLEOTIDE SEQUENCE [LARGE SCALE GENOMIC DNA]</scope>
    <source>
        <strain evidence="27">CBS 366.77</strain>
    </source>
</reference>
<dbReference type="EC" id="2.7.11.1" evidence="5 20"/>
<dbReference type="GO" id="GO:0006325">
    <property type="term" value="P:chromatin organization"/>
    <property type="evidence" value="ECO:0007669"/>
    <property type="project" value="UniProtKB-KW"/>
</dbReference>
<evidence type="ECO:0000313" key="26">
    <source>
        <dbReference type="EMBL" id="RJE24692.1"/>
    </source>
</evidence>
<comment type="similarity">
    <text evidence="3 20">Belongs to the PI3/PI4-kinase family. ATM subfamily.</text>
</comment>
<evidence type="ECO:0000256" key="2">
    <source>
        <dbReference type="ARBA" id="ARBA00004574"/>
    </source>
</evidence>
<dbReference type="InterPro" id="IPR038980">
    <property type="entry name" value="ATM_plant"/>
</dbReference>
<comment type="catalytic activity">
    <reaction evidence="19">
        <text>L-seryl-[protein] + ATP = O-phospho-L-seryl-[protein] + ADP + H(+)</text>
        <dbReference type="Rhea" id="RHEA:17989"/>
        <dbReference type="Rhea" id="RHEA-COMP:9863"/>
        <dbReference type="Rhea" id="RHEA-COMP:11604"/>
        <dbReference type="ChEBI" id="CHEBI:15378"/>
        <dbReference type="ChEBI" id="CHEBI:29999"/>
        <dbReference type="ChEBI" id="CHEBI:30616"/>
        <dbReference type="ChEBI" id="CHEBI:83421"/>
        <dbReference type="ChEBI" id="CHEBI:456216"/>
        <dbReference type="EC" id="2.7.11.1"/>
    </reaction>
</comment>
<keyword evidence="11 20" id="KW-0227">DNA damage</keyword>
<dbReference type="GO" id="GO:0000781">
    <property type="term" value="C:chromosome, telomeric region"/>
    <property type="evidence" value="ECO:0007669"/>
    <property type="project" value="UniProtKB-SubCell"/>
</dbReference>
<dbReference type="PANTHER" id="PTHR37079">
    <property type="entry name" value="SERINE/THREONINE-PROTEIN KINASE ATM"/>
    <property type="match status" value="1"/>
</dbReference>
<name>A0A3A2ZND5_9EURO</name>
<dbReference type="GO" id="GO:0005634">
    <property type="term" value="C:nucleus"/>
    <property type="evidence" value="ECO:0007669"/>
    <property type="project" value="UniProtKB-SubCell"/>
</dbReference>
<evidence type="ECO:0000256" key="21">
    <source>
        <dbReference type="SAM" id="Coils"/>
    </source>
</evidence>
<keyword evidence="9 20" id="KW-0808">Transferase</keyword>
<protein>
    <recommendedName>
        <fullName evidence="6 20">Serine/threonine-protein kinase Tel1</fullName>
        <ecNumber evidence="5 20">2.7.11.1</ecNumber>
    </recommendedName>
</protein>
<dbReference type="STRING" id="2070753.A0A3A2ZND5"/>
<keyword evidence="16 20" id="KW-0539">Nucleus</keyword>
<comment type="function">
    <text evidence="17 20">Serine/threonine protein kinase which activates checkpoint signaling upon genotoxic stresses such as ionizing radiation (IR), ultraviolet light (UV), or DNA replication stalling, thereby acting as a DNA damage sensor. Recognizes the substrate consensus sequence [ST]-Q. Phosphorylates histone H2A to form H2AS128ph (gamma-H2A) at sites of DNA damage, involved in the regulation of DNA damage response mechanism. Required for the control of telomere length and genome stability.</text>
</comment>
<dbReference type="GO" id="GO:0006281">
    <property type="term" value="P:DNA repair"/>
    <property type="evidence" value="ECO:0007669"/>
    <property type="project" value="InterPro"/>
</dbReference>
<dbReference type="FunFam" id="3.30.1010.10:FF:000019">
    <property type="entry name" value="Serine/threonine-protein kinase Tel1"/>
    <property type="match status" value="1"/>
</dbReference>
<dbReference type="InterPro" id="IPR036940">
    <property type="entry name" value="PI3/4_kinase_cat_sf"/>
</dbReference>
<keyword evidence="13 20" id="KW-0067">ATP-binding</keyword>
<feature type="domain" description="PI3K/PI4K catalytic" evidence="23">
    <location>
        <begin position="2543"/>
        <end position="2854"/>
    </location>
</feature>
<dbReference type="Pfam" id="PF11640">
    <property type="entry name" value="TAN"/>
    <property type="match status" value="1"/>
</dbReference>
<dbReference type="FunFam" id="1.10.1070.11:FF:000025">
    <property type="entry name" value="Serine/threonine-protein kinase Tel1"/>
    <property type="match status" value="1"/>
</dbReference>
<keyword evidence="27" id="KW-1185">Reference proteome</keyword>
<dbReference type="SMART" id="SM01343">
    <property type="entry name" value="FATC"/>
    <property type="match status" value="1"/>
</dbReference>
<keyword evidence="8 20" id="KW-0723">Serine/threonine-protein kinase</keyword>
<dbReference type="InterPro" id="IPR018936">
    <property type="entry name" value="PI3/4_kinase_CS"/>
</dbReference>
<evidence type="ECO:0000256" key="13">
    <source>
        <dbReference type="ARBA" id="ARBA00022840"/>
    </source>
</evidence>
<feature type="domain" description="FAT" evidence="24">
    <location>
        <begin position="1841"/>
        <end position="2439"/>
    </location>
</feature>
<proteinExistence type="inferred from homology"/>
<evidence type="ECO:0000256" key="10">
    <source>
        <dbReference type="ARBA" id="ARBA00022741"/>
    </source>
</evidence>
<dbReference type="PANTHER" id="PTHR37079:SF4">
    <property type="entry name" value="SERINE_THREONINE-PROTEIN KINASE ATM"/>
    <property type="match status" value="1"/>
</dbReference>
<dbReference type="SMART" id="SM00146">
    <property type="entry name" value="PI3Kc"/>
    <property type="match status" value="1"/>
</dbReference>
<keyword evidence="21" id="KW-0175">Coiled coil</keyword>
<dbReference type="PROSITE" id="PS50290">
    <property type="entry name" value="PI3_4_KINASE_3"/>
    <property type="match status" value="1"/>
</dbReference>
<evidence type="ECO:0000256" key="6">
    <source>
        <dbReference type="ARBA" id="ARBA00014619"/>
    </source>
</evidence>
<evidence type="ECO:0000256" key="20">
    <source>
        <dbReference type="RuleBase" id="RU365027"/>
    </source>
</evidence>